<sequence>MSEPQAPKIEFPCRYPVKVVGRATADYATAIRAIVERHASDLTDDDIVTKSSRSGTFDSITFNIIATGEDQLSALHAELVASGRVSMVI</sequence>
<dbReference type="Proteomes" id="UP001317963">
    <property type="component" value="Chromosome"/>
</dbReference>
<dbReference type="Gene3D" id="3.30.70.260">
    <property type="match status" value="1"/>
</dbReference>
<protein>
    <recommendedName>
        <fullName evidence="2">UPF0250 protein E0F26_00645</fullName>
    </recommendedName>
</protein>
<accession>A0ABY6Q2H6</accession>
<dbReference type="RefSeq" id="WP_279242110.1">
    <property type="nucleotide sequence ID" value="NZ_CP036501.1"/>
</dbReference>
<evidence type="ECO:0000256" key="2">
    <source>
        <dbReference type="HAMAP-Rule" id="MF_00659"/>
    </source>
</evidence>
<dbReference type="EMBL" id="CP036501">
    <property type="protein sequence ID" value="UZP73332.1"/>
    <property type="molecule type" value="Genomic_DNA"/>
</dbReference>
<reference evidence="3 4" key="1">
    <citation type="submission" date="2019-02" db="EMBL/GenBank/DDBJ databases">
        <title>Halieaceae_genomes.</title>
        <authorList>
            <person name="Li S.-H."/>
        </authorList>
    </citation>
    <scope>NUCLEOTIDE SEQUENCE [LARGE SCALE GENOMIC DNA]</scope>
    <source>
        <strain evidence="3 4">JH123</strain>
    </source>
</reference>
<name>A0ABY6Q2H6_9GAMM</name>
<dbReference type="PANTHER" id="PTHR38036:SF1">
    <property type="entry name" value="UPF0250 PROTEIN YBED"/>
    <property type="match status" value="1"/>
</dbReference>
<evidence type="ECO:0000313" key="4">
    <source>
        <dbReference type="Proteomes" id="UP001317963"/>
    </source>
</evidence>
<dbReference type="SUPFAM" id="SSF117991">
    <property type="entry name" value="YbeD/HP0495-like"/>
    <property type="match status" value="1"/>
</dbReference>
<organism evidence="3 4">
    <name type="scientific">Candidatus Paraluminiphilus aquimaris</name>
    <dbReference type="NCBI Taxonomy" id="2518994"/>
    <lineage>
        <taxon>Bacteria</taxon>
        <taxon>Pseudomonadati</taxon>
        <taxon>Pseudomonadota</taxon>
        <taxon>Gammaproteobacteria</taxon>
        <taxon>Cellvibrionales</taxon>
        <taxon>Halieaceae</taxon>
        <taxon>Candidatus Paraluminiphilus</taxon>
    </lineage>
</organism>
<dbReference type="PANTHER" id="PTHR38036">
    <property type="entry name" value="UPF0250 PROTEIN YBED"/>
    <property type="match status" value="1"/>
</dbReference>
<dbReference type="HAMAP" id="MF_00659">
    <property type="entry name" value="UPF0250"/>
    <property type="match status" value="1"/>
</dbReference>
<keyword evidence="4" id="KW-1185">Reference proteome</keyword>
<dbReference type="InterPro" id="IPR027471">
    <property type="entry name" value="YbeD-like_sf"/>
</dbReference>
<dbReference type="InterPro" id="IPR007454">
    <property type="entry name" value="UPF0250_YbeD-like"/>
</dbReference>
<proteinExistence type="inferred from homology"/>
<evidence type="ECO:0000256" key="1">
    <source>
        <dbReference type="ARBA" id="ARBA00008460"/>
    </source>
</evidence>
<dbReference type="Pfam" id="PF04359">
    <property type="entry name" value="DUF493"/>
    <property type="match status" value="1"/>
</dbReference>
<comment type="similarity">
    <text evidence="1 2">Belongs to the UPF0250 family.</text>
</comment>
<evidence type="ECO:0000313" key="3">
    <source>
        <dbReference type="EMBL" id="UZP73332.1"/>
    </source>
</evidence>
<gene>
    <name evidence="3" type="ORF">E0F26_00645</name>
</gene>